<evidence type="ECO:0000313" key="2">
    <source>
        <dbReference type="Proteomes" id="UP000886998"/>
    </source>
</evidence>
<organism evidence="1 2">
    <name type="scientific">Trichonephila inaurata madagascariensis</name>
    <dbReference type="NCBI Taxonomy" id="2747483"/>
    <lineage>
        <taxon>Eukaryota</taxon>
        <taxon>Metazoa</taxon>
        <taxon>Ecdysozoa</taxon>
        <taxon>Arthropoda</taxon>
        <taxon>Chelicerata</taxon>
        <taxon>Arachnida</taxon>
        <taxon>Araneae</taxon>
        <taxon>Araneomorphae</taxon>
        <taxon>Entelegynae</taxon>
        <taxon>Araneoidea</taxon>
        <taxon>Nephilidae</taxon>
        <taxon>Trichonephila</taxon>
        <taxon>Trichonephila inaurata</taxon>
    </lineage>
</organism>
<dbReference type="Proteomes" id="UP000886998">
    <property type="component" value="Unassembled WGS sequence"/>
</dbReference>
<gene>
    <name evidence="1" type="primary">B7P43_G16351</name>
    <name evidence="1" type="ORF">TNIN_275761</name>
</gene>
<keyword evidence="2" id="KW-1185">Reference proteome</keyword>
<reference evidence="1" key="1">
    <citation type="submission" date="2020-08" db="EMBL/GenBank/DDBJ databases">
        <title>Multicomponent nature underlies the extraordinary mechanical properties of spider dragline silk.</title>
        <authorList>
            <person name="Kono N."/>
            <person name="Nakamura H."/>
            <person name="Mori M."/>
            <person name="Yoshida Y."/>
            <person name="Ohtoshi R."/>
            <person name="Malay A.D."/>
            <person name="Moran D.A.P."/>
            <person name="Tomita M."/>
            <person name="Numata K."/>
            <person name="Arakawa K."/>
        </authorList>
    </citation>
    <scope>NUCLEOTIDE SEQUENCE</scope>
</reference>
<sequence length="93" mass="10789">MKKQKIWFQQDGATAYTSWCLMGILRELLPRRLLFLIGNITLDPKGSRLIYHLLIFFLWGHLKAQLHKHRLTTLQALNVAITHPVATIPPEMT</sequence>
<dbReference type="InterPro" id="IPR036397">
    <property type="entry name" value="RNaseH_sf"/>
</dbReference>
<name>A0A8X7BSC0_9ARAC</name>
<dbReference type="GO" id="GO:0003676">
    <property type="term" value="F:nucleic acid binding"/>
    <property type="evidence" value="ECO:0007669"/>
    <property type="project" value="InterPro"/>
</dbReference>
<dbReference type="EMBL" id="BMAV01002819">
    <property type="protein sequence ID" value="GFY41985.1"/>
    <property type="molecule type" value="Genomic_DNA"/>
</dbReference>
<accession>A0A8X7BSC0</accession>
<protein>
    <submittedName>
        <fullName evidence="1">DUF4817 domain-containing protein</fullName>
    </submittedName>
</protein>
<comment type="caution">
    <text evidence="1">The sequence shown here is derived from an EMBL/GenBank/DDBJ whole genome shotgun (WGS) entry which is preliminary data.</text>
</comment>
<dbReference type="Gene3D" id="3.30.420.10">
    <property type="entry name" value="Ribonuclease H-like superfamily/Ribonuclease H"/>
    <property type="match status" value="1"/>
</dbReference>
<proteinExistence type="predicted"/>
<dbReference type="AlphaFoldDB" id="A0A8X7BSC0"/>
<evidence type="ECO:0000313" key="1">
    <source>
        <dbReference type="EMBL" id="GFY41985.1"/>
    </source>
</evidence>